<evidence type="ECO:0000256" key="3">
    <source>
        <dbReference type="ARBA" id="ARBA00012438"/>
    </source>
</evidence>
<feature type="transmembrane region" description="Helical" evidence="14">
    <location>
        <begin position="65"/>
        <end position="88"/>
    </location>
</feature>
<dbReference type="GO" id="GO:0005886">
    <property type="term" value="C:plasma membrane"/>
    <property type="evidence" value="ECO:0007669"/>
    <property type="project" value="UniProtKB-SubCell"/>
</dbReference>
<keyword evidence="8" id="KW-0067">ATP-binding</keyword>
<dbReference type="AlphaFoldDB" id="A0A6H2DJ89"/>
<dbReference type="Pfam" id="PF00512">
    <property type="entry name" value="HisKA"/>
    <property type="match status" value="1"/>
</dbReference>
<keyword evidence="19" id="KW-1185">Reference proteome</keyword>
<evidence type="ECO:0000256" key="11">
    <source>
        <dbReference type="ARBA" id="ARBA00023136"/>
    </source>
</evidence>
<keyword evidence="11 14" id="KW-0472">Membrane</keyword>
<evidence type="ECO:0000256" key="12">
    <source>
        <dbReference type="PROSITE-ProRule" id="PRU00110"/>
    </source>
</evidence>
<dbReference type="PROSITE" id="PS50894">
    <property type="entry name" value="HPT"/>
    <property type="match status" value="1"/>
</dbReference>
<dbReference type="InterPro" id="IPR036641">
    <property type="entry name" value="HPT_dom_sf"/>
</dbReference>
<feature type="transmembrane region" description="Helical" evidence="14">
    <location>
        <begin position="33"/>
        <end position="53"/>
    </location>
</feature>
<dbReference type="Gene3D" id="3.30.565.10">
    <property type="entry name" value="Histidine kinase-like ATPase, C-terminal domain"/>
    <property type="match status" value="1"/>
</dbReference>
<dbReference type="EMBL" id="CP051217">
    <property type="protein sequence ID" value="QJB68053.1"/>
    <property type="molecule type" value="Genomic_DNA"/>
</dbReference>
<feature type="domain" description="Response regulatory" evidence="16">
    <location>
        <begin position="510"/>
        <end position="627"/>
    </location>
</feature>
<evidence type="ECO:0000256" key="6">
    <source>
        <dbReference type="ARBA" id="ARBA00022692"/>
    </source>
</evidence>
<protein>
    <recommendedName>
        <fullName evidence="3">histidine kinase</fullName>
        <ecNumber evidence="3">2.7.13.3</ecNumber>
    </recommendedName>
</protein>
<dbReference type="KEGG" id="phao:HF685_00975"/>
<comment type="catalytic activity">
    <reaction evidence="1">
        <text>ATP + protein L-histidine = ADP + protein N-phospho-L-histidine.</text>
        <dbReference type="EC" id="2.7.13.3"/>
    </reaction>
</comment>
<keyword evidence="4" id="KW-1003">Cell membrane</keyword>
<comment type="subcellular location">
    <subcellularLocation>
        <location evidence="2">Cell membrane</location>
        <topology evidence="2">Multi-pass membrane protein</topology>
    </subcellularLocation>
</comment>
<dbReference type="Pfam" id="PF01627">
    <property type="entry name" value="Hpt"/>
    <property type="match status" value="1"/>
</dbReference>
<dbReference type="InterPro" id="IPR036097">
    <property type="entry name" value="HisK_dim/P_sf"/>
</dbReference>
<evidence type="ECO:0000256" key="7">
    <source>
        <dbReference type="ARBA" id="ARBA00022741"/>
    </source>
</evidence>
<name>A0A6H2DJ89_9SPHN</name>
<evidence type="ECO:0000313" key="19">
    <source>
        <dbReference type="Proteomes" id="UP000501600"/>
    </source>
</evidence>
<feature type="domain" description="Histidine kinase" evidence="15">
    <location>
        <begin position="135"/>
        <end position="355"/>
    </location>
</feature>
<evidence type="ECO:0000256" key="9">
    <source>
        <dbReference type="ARBA" id="ARBA00022989"/>
    </source>
</evidence>
<keyword evidence="7" id="KW-0547">Nucleotide-binding</keyword>
<evidence type="ECO:0000256" key="1">
    <source>
        <dbReference type="ARBA" id="ARBA00000085"/>
    </source>
</evidence>
<reference evidence="18 19" key="1">
    <citation type="submission" date="2020-04" db="EMBL/GenBank/DDBJ databases">
        <title>Genome sequence for Sphingorhabdus sp. strain M1.</title>
        <authorList>
            <person name="Park S.-J."/>
        </authorList>
    </citation>
    <scope>NUCLEOTIDE SEQUENCE [LARGE SCALE GENOMIC DNA]</scope>
    <source>
        <strain evidence="18 19">JK6</strain>
    </source>
</reference>
<dbReference type="Proteomes" id="UP000501600">
    <property type="component" value="Chromosome"/>
</dbReference>
<dbReference type="PANTHER" id="PTHR45339:SF1">
    <property type="entry name" value="HYBRID SIGNAL TRANSDUCTION HISTIDINE KINASE J"/>
    <property type="match status" value="1"/>
</dbReference>
<dbReference type="CDD" id="cd16922">
    <property type="entry name" value="HATPase_EvgS-ArcB-TorS-like"/>
    <property type="match status" value="1"/>
</dbReference>
<dbReference type="CDD" id="cd17546">
    <property type="entry name" value="REC_hyHK_CKI1_RcsC-like"/>
    <property type="match status" value="1"/>
</dbReference>
<feature type="transmembrane region" description="Helical" evidence="14">
    <location>
        <begin position="94"/>
        <end position="113"/>
    </location>
</feature>
<keyword evidence="9 14" id="KW-1133">Transmembrane helix</keyword>
<evidence type="ECO:0000259" key="17">
    <source>
        <dbReference type="PROSITE" id="PS50894"/>
    </source>
</evidence>
<dbReference type="Gene3D" id="1.10.287.130">
    <property type="match status" value="1"/>
</dbReference>
<accession>A0A6H2DJ89</accession>
<evidence type="ECO:0000259" key="15">
    <source>
        <dbReference type="PROSITE" id="PS50109"/>
    </source>
</evidence>
<evidence type="ECO:0000256" key="4">
    <source>
        <dbReference type="ARBA" id="ARBA00022475"/>
    </source>
</evidence>
<dbReference type="PANTHER" id="PTHR45339">
    <property type="entry name" value="HYBRID SIGNAL TRANSDUCTION HISTIDINE KINASE J"/>
    <property type="match status" value="1"/>
</dbReference>
<dbReference type="SUPFAM" id="SSF55874">
    <property type="entry name" value="ATPase domain of HSP90 chaperone/DNA topoisomerase II/histidine kinase"/>
    <property type="match status" value="1"/>
</dbReference>
<feature type="domain" description="HPt" evidence="17">
    <location>
        <begin position="679"/>
        <end position="772"/>
    </location>
</feature>
<dbReference type="InterPro" id="IPR004358">
    <property type="entry name" value="Sig_transdc_His_kin-like_C"/>
</dbReference>
<sequence length="792" mass="86634">MIGLGIALAYHLDPKPNNVRRIVGLCTEFGAGIYFSSIGGASVAAFYPIYLWVILGYGFRYGVKWLFIAATMGTLSFGWTVYNIPFWYENKSLSIGLLAGLFIIPAYCSTLILKLSKAKEEAESANKAKSLFLANISHELRTPLNAIIGYGTHMLEMGLPEKQNQMVATSVSAGRHLLHLINQLLSFSHSESRDELPEPKEFSAINLLSEVRDIMQINADEKDLEIHLQAETMSDRLIAGQLDHIRNILINLTSNAVKFTCKGSILLKCGIHKNSGSHLLWCSVTDTGPGIAEEAQNKIFEVFQQANDGVQADFGGTGLGLAICRKLAIQMGGDVIVESQVGMGSTFTLTCPVAIAESNNDGPDENSFRLLSLGSKPLGPEIQSDNIDTIHVEHIELHSKDDICAILKNKNLSNFHLAVLDQNAAEMCEENSATWPLFQAAKLAPVLLSQSQSANLDDIRLRAAFASVLPASPDFDEIRSVIQIGCSFNHVKVLEIETESNPDKNGPPLRILVADDNRTNQMVLDTILSNAGHNVVTVGDGNQVLEKLEADAFDLVFLDVNMPSLGGIECCKLWRQIEGPRNHIPIIGLTADSTEETEKKCLNAGMDLRITKPVETGSLLKVIAQHTNHLRSGNSGNNFVDRPVSDPFNVVQSIDGTYDVDAISPIDETQMEYLASIGDSDFVQSIVQSYLEDNIAILSAFKSSVEQENIAEFRFQAHAFKSGANNVGALGLSEICSKLEVITQPDFDSRRHEYLSLVETELSAITQYLEAQRSPSQDEAKKFSSASVNFSQ</sequence>
<proteinExistence type="predicted"/>
<dbReference type="FunFam" id="3.30.565.10:FF:000010">
    <property type="entry name" value="Sensor histidine kinase RcsC"/>
    <property type="match status" value="1"/>
</dbReference>
<organism evidence="18 19">
    <name type="scientific">Parasphingorhabdus halotolerans</name>
    <dbReference type="NCBI Taxonomy" id="2725558"/>
    <lineage>
        <taxon>Bacteria</taxon>
        <taxon>Pseudomonadati</taxon>
        <taxon>Pseudomonadota</taxon>
        <taxon>Alphaproteobacteria</taxon>
        <taxon>Sphingomonadales</taxon>
        <taxon>Sphingomonadaceae</taxon>
        <taxon>Parasphingorhabdus</taxon>
    </lineage>
</organism>
<dbReference type="Pfam" id="PF00072">
    <property type="entry name" value="Response_reg"/>
    <property type="match status" value="1"/>
</dbReference>
<dbReference type="PRINTS" id="PR00344">
    <property type="entry name" value="BCTRLSENSOR"/>
</dbReference>
<evidence type="ECO:0000256" key="13">
    <source>
        <dbReference type="PROSITE-ProRule" id="PRU00169"/>
    </source>
</evidence>
<evidence type="ECO:0000256" key="5">
    <source>
        <dbReference type="ARBA" id="ARBA00022553"/>
    </source>
</evidence>
<dbReference type="SMART" id="SM00387">
    <property type="entry name" value="HATPase_c"/>
    <property type="match status" value="1"/>
</dbReference>
<dbReference type="InterPro" id="IPR011006">
    <property type="entry name" value="CheY-like_superfamily"/>
</dbReference>
<dbReference type="SMART" id="SM00448">
    <property type="entry name" value="REC"/>
    <property type="match status" value="1"/>
</dbReference>
<evidence type="ECO:0000256" key="10">
    <source>
        <dbReference type="ARBA" id="ARBA00023012"/>
    </source>
</evidence>
<dbReference type="InterPro" id="IPR003661">
    <property type="entry name" value="HisK_dim/P_dom"/>
</dbReference>
<dbReference type="Gene3D" id="3.40.50.2300">
    <property type="match status" value="1"/>
</dbReference>
<evidence type="ECO:0000313" key="18">
    <source>
        <dbReference type="EMBL" id="QJB68053.1"/>
    </source>
</evidence>
<dbReference type="CDD" id="cd00082">
    <property type="entry name" value="HisKA"/>
    <property type="match status" value="1"/>
</dbReference>
<dbReference type="InterPro" id="IPR008207">
    <property type="entry name" value="Sig_transdc_His_kin_Hpt_dom"/>
</dbReference>
<dbReference type="InterPro" id="IPR001789">
    <property type="entry name" value="Sig_transdc_resp-reg_receiver"/>
</dbReference>
<dbReference type="Pfam" id="PF02518">
    <property type="entry name" value="HATPase_c"/>
    <property type="match status" value="1"/>
</dbReference>
<dbReference type="InterPro" id="IPR036890">
    <property type="entry name" value="HATPase_C_sf"/>
</dbReference>
<dbReference type="InterPro" id="IPR003594">
    <property type="entry name" value="HATPase_dom"/>
</dbReference>
<evidence type="ECO:0000256" key="2">
    <source>
        <dbReference type="ARBA" id="ARBA00004651"/>
    </source>
</evidence>
<dbReference type="PROSITE" id="PS50110">
    <property type="entry name" value="RESPONSE_REGULATORY"/>
    <property type="match status" value="1"/>
</dbReference>
<dbReference type="Gene3D" id="1.20.120.160">
    <property type="entry name" value="HPT domain"/>
    <property type="match status" value="1"/>
</dbReference>
<evidence type="ECO:0000259" key="16">
    <source>
        <dbReference type="PROSITE" id="PS50110"/>
    </source>
</evidence>
<dbReference type="SMART" id="SM00388">
    <property type="entry name" value="HisKA"/>
    <property type="match status" value="1"/>
</dbReference>
<dbReference type="GO" id="GO:0000155">
    <property type="term" value="F:phosphorelay sensor kinase activity"/>
    <property type="evidence" value="ECO:0007669"/>
    <property type="project" value="InterPro"/>
</dbReference>
<dbReference type="SUPFAM" id="SSF52172">
    <property type="entry name" value="CheY-like"/>
    <property type="match status" value="1"/>
</dbReference>
<evidence type="ECO:0000256" key="14">
    <source>
        <dbReference type="SAM" id="Phobius"/>
    </source>
</evidence>
<dbReference type="SUPFAM" id="SSF47384">
    <property type="entry name" value="Homodimeric domain of signal transducing histidine kinase"/>
    <property type="match status" value="1"/>
</dbReference>
<keyword evidence="5 13" id="KW-0597">Phosphoprotein</keyword>
<feature type="modified residue" description="4-aspartylphosphate" evidence="13">
    <location>
        <position position="559"/>
    </location>
</feature>
<keyword evidence="10" id="KW-0902">Two-component regulatory system</keyword>
<feature type="modified residue" description="Phosphohistidine" evidence="12">
    <location>
        <position position="718"/>
    </location>
</feature>
<dbReference type="PROSITE" id="PS50109">
    <property type="entry name" value="HIS_KIN"/>
    <property type="match status" value="1"/>
</dbReference>
<dbReference type="EC" id="2.7.13.3" evidence="3"/>
<keyword evidence="6 14" id="KW-0812">Transmembrane</keyword>
<gene>
    <name evidence="18" type="ORF">HF685_00975</name>
</gene>
<dbReference type="GO" id="GO:0005524">
    <property type="term" value="F:ATP binding"/>
    <property type="evidence" value="ECO:0007669"/>
    <property type="project" value="UniProtKB-KW"/>
</dbReference>
<evidence type="ECO:0000256" key="8">
    <source>
        <dbReference type="ARBA" id="ARBA00022840"/>
    </source>
</evidence>
<dbReference type="SUPFAM" id="SSF47226">
    <property type="entry name" value="Histidine-containing phosphotransfer domain, HPT domain"/>
    <property type="match status" value="1"/>
</dbReference>
<dbReference type="InterPro" id="IPR005467">
    <property type="entry name" value="His_kinase_dom"/>
</dbReference>